<evidence type="ECO:0000313" key="2">
    <source>
        <dbReference type="Proteomes" id="UP000323439"/>
    </source>
</evidence>
<keyword evidence="2" id="KW-1185">Reference proteome</keyword>
<dbReference type="EMBL" id="FMXB01000010">
    <property type="protein sequence ID" value="SDA57218.1"/>
    <property type="molecule type" value="Genomic_DNA"/>
</dbReference>
<name>A0A1G5WGG6_9EURY</name>
<dbReference type="Proteomes" id="UP000323439">
    <property type="component" value="Unassembled WGS sequence"/>
</dbReference>
<evidence type="ECO:0000313" key="1">
    <source>
        <dbReference type="EMBL" id="SDA57218.1"/>
    </source>
</evidence>
<accession>A0A1G5WGG6</accession>
<proteinExistence type="predicted"/>
<reference evidence="1 2" key="1">
    <citation type="submission" date="2016-10" db="EMBL/GenBank/DDBJ databases">
        <authorList>
            <person name="Varghese N."/>
            <person name="Submissions S."/>
        </authorList>
    </citation>
    <scope>NUCLEOTIDE SEQUENCE [LARGE SCALE GENOMIC DNA]</scope>
    <source>
        <strain evidence="1 2">DSM 16643</strain>
    </source>
</reference>
<gene>
    <name evidence="1" type="ORF">SAMN02910315_01396</name>
</gene>
<dbReference type="AlphaFoldDB" id="A0A1G5WGG6"/>
<protein>
    <submittedName>
        <fullName evidence="1">Uncharacterized protein</fullName>
    </submittedName>
</protein>
<sequence length="71" mass="8175">MKINYTSLNSDLEINKRQIQMSIALKTGKKDVKYKYGIDPIVSVSIAQNLIFQNNIINKAIRILAQRCYTK</sequence>
<organism evidence="1 2">
    <name type="scientific">Methanobrevibacter millerae</name>
    <dbReference type="NCBI Taxonomy" id="230361"/>
    <lineage>
        <taxon>Archaea</taxon>
        <taxon>Methanobacteriati</taxon>
        <taxon>Methanobacteriota</taxon>
        <taxon>Methanomada group</taxon>
        <taxon>Methanobacteria</taxon>
        <taxon>Methanobacteriales</taxon>
        <taxon>Methanobacteriaceae</taxon>
        <taxon>Methanobrevibacter</taxon>
    </lineage>
</organism>